<dbReference type="GO" id="GO:0005737">
    <property type="term" value="C:cytoplasm"/>
    <property type="evidence" value="ECO:0007669"/>
    <property type="project" value="TreeGrafter"/>
</dbReference>
<keyword evidence="13" id="KW-1185">Reference proteome</keyword>
<reference evidence="12 13" key="1">
    <citation type="submission" date="2018-08" db="EMBL/GenBank/DDBJ databases">
        <title>Meiothermus granaticius genome AF-68 sequencing project.</title>
        <authorList>
            <person name="Da Costa M.S."/>
            <person name="Albuquerque L."/>
            <person name="Raposo P."/>
            <person name="Froufe H.J.C."/>
            <person name="Barroso C.S."/>
            <person name="Egas C."/>
        </authorList>
    </citation>
    <scope>NUCLEOTIDE SEQUENCE [LARGE SCALE GENOMIC DNA]</scope>
    <source>
        <strain evidence="12 13">AF-68</strain>
    </source>
</reference>
<dbReference type="Pfam" id="PF08245">
    <property type="entry name" value="Mur_ligase_M"/>
    <property type="match status" value="1"/>
</dbReference>
<dbReference type="GO" id="GO:0004326">
    <property type="term" value="F:tetrahydrofolylpolyglutamate synthase activity"/>
    <property type="evidence" value="ECO:0007669"/>
    <property type="project" value="UniProtKB-EC"/>
</dbReference>
<keyword evidence="5" id="KW-0547">Nucleotide-binding</keyword>
<evidence type="ECO:0000256" key="3">
    <source>
        <dbReference type="ARBA" id="ARBA00022598"/>
    </source>
</evidence>
<dbReference type="PANTHER" id="PTHR11136">
    <property type="entry name" value="FOLYLPOLYGLUTAMATE SYNTHASE-RELATED"/>
    <property type="match status" value="1"/>
</dbReference>
<evidence type="ECO:0000313" key="12">
    <source>
        <dbReference type="EMBL" id="RIH93418.1"/>
    </source>
</evidence>
<evidence type="ECO:0000256" key="5">
    <source>
        <dbReference type="ARBA" id="ARBA00022741"/>
    </source>
</evidence>
<evidence type="ECO:0000256" key="7">
    <source>
        <dbReference type="ARBA" id="ARBA00022842"/>
    </source>
</evidence>
<comment type="caution">
    <text evidence="12">The sequence shown here is derived from an EMBL/GenBank/DDBJ whole genome shotgun (WGS) entry which is preliminary data.</text>
</comment>
<evidence type="ECO:0000256" key="4">
    <source>
        <dbReference type="ARBA" id="ARBA00022723"/>
    </source>
</evidence>
<comment type="similarity">
    <text evidence="1">Belongs to the folylpolyglutamate synthase family.</text>
</comment>
<evidence type="ECO:0000256" key="1">
    <source>
        <dbReference type="ARBA" id="ARBA00008276"/>
    </source>
</evidence>
<dbReference type="Pfam" id="PF02875">
    <property type="entry name" value="Mur_ligase_C"/>
    <property type="match status" value="1"/>
</dbReference>
<evidence type="ECO:0000256" key="9">
    <source>
        <dbReference type="ARBA" id="ARBA00047493"/>
    </source>
</evidence>
<dbReference type="SUPFAM" id="SSF53244">
    <property type="entry name" value="MurD-like peptide ligases, peptide-binding domain"/>
    <property type="match status" value="1"/>
</dbReference>
<organism evidence="12 13">
    <name type="scientific">Meiothermus granaticius NBRC 107808</name>
    <dbReference type="NCBI Taxonomy" id="1227551"/>
    <lineage>
        <taxon>Bacteria</taxon>
        <taxon>Thermotogati</taxon>
        <taxon>Deinococcota</taxon>
        <taxon>Deinococci</taxon>
        <taxon>Thermales</taxon>
        <taxon>Thermaceae</taxon>
        <taxon>Meiothermus</taxon>
    </lineage>
</organism>
<evidence type="ECO:0000259" key="10">
    <source>
        <dbReference type="Pfam" id="PF02875"/>
    </source>
</evidence>
<feature type="domain" description="Mur ligase C-terminal" evidence="10">
    <location>
        <begin position="287"/>
        <end position="396"/>
    </location>
</feature>
<feature type="domain" description="Mur ligase central" evidence="11">
    <location>
        <begin position="66"/>
        <end position="200"/>
    </location>
</feature>
<gene>
    <name evidence="12" type="primary">fpgS_1</name>
    <name evidence="12" type="ORF">Mgrana_00674</name>
</gene>
<sequence>MPEQSMQTDSEQQQGLEPSPQAYAEALEWLFGQTRAGAPRGLGRIRVLLERLGHPEQAFPAVQVIGTNGKGSVVAYLEAAFRAAGVRYGATTSPHLVEFRERIRTNAGQISKAEVTGFARWARNQHWDEHPAFFDLTTALAFRHFAQAGVEIAAVEAGVGGALDATSALERVWATIVTNVGEDHLEALGGSLEAVARDKAGAIRPGVPVLTGAEGIGLQVVREIAEERGAALYVLSEQNPLFDLPTLPVLKGRFQQANARLAVGALRLLGYPEAAISTGLSTALHPGRMHEFGIEGVRVVLDGAHNPPAARALAQEFTSYHLVFGGFPRKDYRAVLALLQPKARSLRYARAGKGALKAEVLQQEYWAPYFEEPLEALHQAITQAQQDGGPVLVTGSLYLVGAVLSGVSDPPSWSG</sequence>
<dbReference type="GO" id="GO:0005524">
    <property type="term" value="F:ATP binding"/>
    <property type="evidence" value="ECO:0007669"/>
    <property type="project" value="UniProtKB-KW"/>
</dbReference>
<dbReference type="EMBL" id="QWLB01000006">
    <property type="protein sequence ID" value="RIH93418.1"/>
    <property type="molecule type" value="Genomic_DNA"/>
</dbReference>
<dbReference type="NCBIfam" id="TIGR01499">
    <property type="entry name" value="folC"/>
    <property type="match status" value="1"/>
</dbReference>
<keyword evidence="6" id="KW-0067">ATP-binding</keyword>
<dbReference type="SUPFAM" id="SSF53623">
    <property type="entry name" value="MurD-like peptide ligases, catalytic domain"/>
    <property type="match status" value="1"/>
</dbReference>
<dbReference type="InterPro" id="IPR004101">
    <property type="entry name" value="Mur_ligase_C"/>
</dbReference>
<dbReference type="InterPro" id="IPR036615">
    <property type="entry name" value="Mur_ligase_C_dom_sf"/>
</dbReference>
<evidence type="ECO:0000256" key="8">
    <source>
        <dbReference type="ARBA" id="ARBA00030592"/>
    </source>
</evidence>
<evidence type="ECO:0000256" key="2">
    <source>
        <dbReference type="ARBA" id="ARBA00013025"/>
    </source>
</evidence>
<dbReference type="GO" id="GO:0008841">
    <property type="term" value="F:dihydrofolate synthase activity"/>
    <property type="evidence" value="ECO:0007669"/>
    <property type="project" value="TreeGrafter"/>
</dbReference>
<dbReference type="EC" id="6.3.2.17" evidence="2"/>
<comment type="catalytic activity">
    <reaction evidence="9">
        <text>(6S)-5,6,7,8-tetrahydrofolyl-(gamma-L-Glu)(n) + L-glutamate + ATP = (6S)-5,6,7,8-tetrahydrofolyl-(gamma-L-Glu)(n+1) + ADP + phosphate + H(+)</text>
        <dbReference type="Rhea" id="RHEA:10580"/>
        <dbReference type="Rhea" id="RHEA-COMP:14738"/>
        <dbReference type="Rhea" id="RHEA-COMP:14740"/>
        <dbReference type="ChEBI" id="CHEBI:15378"/>
        <dbReference type="ChEBI" id="CHEBI:29985"/>
        <dbReference type="ChEBI" id="CHEBI:30616"/>
        <dbReference type="ChEBI" id="CHEBI:43474"/>
        <dbReference type="ChEBI" id="CHEBI:141005"/>
        <dbReference type="ChEBI" id="CHEBI:456216"/>
        <dbReference type="EC" id="6.3.2.17"/>
    </reaction>
</comment>
<name>A0A399FB32_9DEIN</name>
<keyword evidence="7" id="KW-0460">Magnesium</keyword>
<dbReference type="GO" id="GO:0046872">
    <property type="term" value="F:metal ion binding"/>
    <property type="evidence" value="ECO:0007669"/>
    <property type="project" value="UniProtKB-KW"/>
</dbReference>
<keyword evidence="3 12" id="KW-0436">Ligase</keyword>
<evidence type="ECO:0000256" key="6">
    <source>
        <dbReference type="ARBA" id="ARBA00022840"/>
    </source>
</evidence>
<dbReference type="Gene3D" id="3.40.1190.10">
    <property type="entry name" value="Mur-like, catalytic domain"/>
    <property type="match status" value="1"/>
</dbReference>
<protein>
    <recommendedName>
        <fullName evidence="2">tetrahydrofolate synthase</fullName>
        <ecNumber evidence="2">6.3.2.17</ecNumber>
    </recommendedName>
    <alternativeName>
        <fullName evidence="8">Tetrahydrofolylpolyglutamate synthase</fullName>
    </alternativeName>
</protein>
<dbReference type="InterPro" id="IPR036565">
    <property type="entry name" value="Mur-like_cat_sf"/>
</dbReference>
<dbReference type="AlphaFoldDB" id="A0A399FB32"/>
<dbReference type="Gene3D" id="3.90.190.20">
    <property type="entry name" value="Mur ligase, C-terminal domain"/>
    <property type="match status" value="1"/>
</dbReference>
<dbReference type="InterPro" id="IPR001645">
    <property type="entry name" value="Folylpolyglutamate_synth"/>
</dbReference>
<dbReference type="PANTHER" id="PTHR11136:SF0">
    <property type="entry name" value="DIHYDROFOLATE SYNTHETASE-RELATED"/>
    <property type="match status" value="1"/>
</dbReference>
<evidence type="ECO:0000313" key="13">
    <source>
        <dbReference type="Proteomes" id="UP000266178"/>
    </source>
</evidence>
<dbReference type="Proteomes" id="UP000266178">
    <property type="component" value="Unassembled WGS sequence"/>
</dbReference>
<accession>A0A399FB32</accession>
<proteinExistence type="inferred from homology"/>
<evidence type="ECO:0000259" key="11">
    <source>
        <dbReference type="Pfam" id="PF08245"/>
    </source>
</evidence>
<dbReference type="InterPro" id="IPR013221">
    <property type="entry name" value="Mur_ligase_cen"/>
</dbReference>
<keyword evidence="4" id="KW-0479">Metal-binding</keyword>